<evidence type="ECO:0000256" key="2">
    <source>
        <dbReference type="SAM" id="MobiDB-lite"/>
    </source>
</evidence>
<evidence type="ECO:0000313" key="4">
    <source>
        <dbReference type="Proteomes" id="UP000215914"/>
    </source>
</evidence>
<dbReference type="AlphaFoldDB" id="A0A9K3J4S6"/>
<keyword evidence="4" id="KW-1185">Reference proteome</keyword>
<gene>
    <name evidence="3" type="ORF">HanXRQr2_Chr04g0147781</name>
</gene>
<accession>A0A9K3J4S6</accession>
<keyword evidence="1" id="KW-0175">Coiled coil</keyword>
<sequence length="362" mass="41683">MDEVILENKKLAAENKKVSDKEKLLEARVKKLENENKELVKMVDADQTEIDILKVRVAELEEEKNRRDDQNEYFKLKNKELEAAKALRDHEFYMLNRVVESMLGTSVNQKFEELQVEDLRAERQAKIEREMKDKGKGVEGSSAVTERALVPSMVIENPEPISVISGLFEEETPLEELMGGDDEDDEEDDDDEIVFFASSHSSKGDDDDDDNDAAGGSGLRVTEASTEKAVDDLMNDTVNEESWEASGKGESSKSQIVEHSEQLFLRLDVYREMLKDVNPEIQFDFEEELESFDVNKQPDYTYKYVEEADLYDRVEVEDCSDNEDVTEDTSKYPTLMEFFAEENREELRQKVTEAVNEKIFDK</sequence>
<dbReference type="Proteomes" id="UP000215914">
    <property type="component" value="Unassembled WGS sequence"/>
</dbReference>
<comment type="caution">
    <text evidence="3">The sequence shown here is derived from an EMBL/GenBank/DDBJ whole genome shotgun (WGS) entry which is preliminary data.</text>
</comment>
<evidence type="ECO:0000256" key="1">
    <source>
        <dbReference type="SAM" id="Coils"/>
    </source>
</evidence>
<dbReference type="EMBL" id="MNCJ02000319">
    <property type="protein sequence ID" value="KAF5808635.1"/>
    <property type="molecule type" value="Genomic_DNA"/>
</dbReference>
<feature type="compositionally biased region" description="Acidic residues" evidence="2">
    <location>
        <begin position="168"/>
        <end position="193"/>
    </location>
</feature>
<organism evidence="3 4">
    <name type="scientific">Helianthus annuus</name>
    <name type="common">Common sunflower</name>
    <dbReference type="NCBI Taxonomy" id="4232"/>
    <lineage>
        <taxon>Eukaryota</taxon>
        <taxon>Viridiplantae</taxon>
        <taxon>Streptophyta</taxon>
        <taxon>Embryophyta</taxon>
        <taxon>Tracheophyta</taxon>
        <taxon>Spermatophyta</taxon>
        <taxon>Magnoliopsida</taxon>
        <taxon>eudicotyledons</taxon>
        <taxon>Gunneridae</taxon>
        <taxon>Pentapetalae</taxon>
        <taxon>asterids</taxon>
        <taxon>campanulids</taxon>
        <taxon>Asterales</taxon>
        <taxon>Asteraceae</taxon>
        <taxon>Asteroideae</taxon>
        <taxon>Heliantheae alliance</taxon>
        <taxon>Heliantheae</taxon>
        <taxon>Helianthus</taxon>
    </lineage>
</organism>
<feature type="region of interest" description="Disordered" evidence="2">
    <location>
        <begin position="168"/>
        <end position="255"/>
    </location>
</feature>
<feature type="coiled-coil region" evidence="1">
    <location>
        <begin position="1"/>
        <end position="70"/>
    </location>
</feature>
<dbReference type="Gramene" id="mRNA:HanXRQr2_Chr04g0147781">
    <property type="protein sequence ID" value="CDS:HanXRQr2_Chr04g0147781.1"/>
    <property type="gene ID" value="HanXRQr2_Chr04g0147781"/>
</dbReference>
<protein>
    <submittedName>
        <fullName evidence="3">Uncharacterized protein</fullName>
    </submittedName>
</protein>
<name>A0A9K3J4S6_HELAN</name>
<reference evidence="3" key="1">
    <citation type="journal article" date="2017" name="Nature">
        <title>The sunflower genome provides insights into oil metabolism, flowering and Asterid evolution.</title>
        <authorList>
            <person name="Badouin H."/>
            <person name="Gouzy J."/>
            <person name="Grassa C.J."/>
            <person name="Murat F."/>
            <person name="Staton S.E."/>
            <person name="Cottret L."/>
            <person name="Lelandais-Briere C."/>
            <person name="Owens G.L."/>
            <person name="Carrere S."/>
            <person name="Mayjonade B."/>
            <person name="Legrand L."/>
            <person name="Gill N."/>
            <person name="Kane N.C."/>
            <person name="Bowers J.E."/>
            <person name="Hubner S."/>
            <person name="Bellec A."/>
            <person name="Berard A."/>
            <person name="Berges H."/>
            <person name="Blanchet N."/>
            <person name="Boniface M.C."/>
            <person name="Brunel D."/>
            <person name="Catrice O."/>
            <person name="Chaidir N."/>
            <person name="Claudel C."/>
            <person name="Donnadieu C."/>
            <person name="Faraut T."/>
            <person name="Fievet G."/>
            <person name="Helmstetter N."/>
            <person name="King M."/>
            <person name="Knapp S.J."/>
            <person name="Lai Z."/>
            <person name="Le Paslier M.C."/>
            <person name="Lippi Y."/>
            <person name="Lorenzon L."/>
            <person name="Mandel J.R."/>
            <person name="Marage G."/>
            <person name="Marchand G."/>
            <person name="Marquand E."/>
            <person name="Bret-Mestries E."/>
            <person name="Morien E."/>
            <person name="Nambeesan S."/>
            <person name="Nguyen T."/>
            <person name="Pegot-Espagnet P."/>
            <person name="Pouilly N."/>
            <person name="Raftis F."/>
            <person name="Sallet E."/>
            <person name="Schiex T."/>
            <person name="Thomas J."/>
            <person name="Vandecasteele C."/>
            <person name="Vares D."/>
            <person name="Vear F."/>
            <person name="Vautrin S."/>
            <person name="Crespi M."/>
            <person name="Mangin B."/>
            <person name="Burke J.M."/>
            <person name="Salse J."/>
            <person name="Munos S."/>
            <person name="Vincourt P."/>
            <person name="Rieseberg L.H."/>
            <person name="Langlade N.B."/>
        </authorList>
    </citation>
    <scope>NUCLEOTIDE SEQUENCE</scope>
    <source>
        <tissue evidence="3">Leaves</tissue>
    </source>
</reference>
<evidence type="ECO:0000313" key="3">
    <source>
        <dbReference type="EMBL" id="KAF5808635.1"/>
    </source>
</evidence>
<proteinExistence type="predicted"/>
<reference evidence="3" key="2">
    <citation type="submission" date="2020-06" db="EMBL/GenBank/DDBJ databases">
        <title>Helianthus annuus Genome sequencing and assembly Release 2.</title>
        <authorList>
            <person name="Gouzy J."/>
            <person name="Langlade N."/>
            <person name="Munos S."/>
        </authorList>
    </citation>
    <scope>NUCLEOTIDE SEQUENCE</scope>
    <source>
        <tissue evidence="3">Leaves</tissue>
    </source>
</reference>